<dbReference type="HOGENOM" id="CLU_1546926_0_0_6"/>
<dbReference type="RefSeq" id="WP_011220393.1">
    <property type="nucleotide sequence ID" value="NC_006371.1"/>
</dbReference>
<name>Q6LKT0_PHOPR</name>
<reference evidence="2" key="1">
    <citation type="journal article" date="2005" name="Science">
        <title>Life at depth: Photobacterium profundum genome sequence and expression analysis.</title>
        <authorList>
            <person name="Vezzi A."/>
            <person name="Campanaro S."/>
            <person name="D'Angelo M."/>
            <person name="Simonato F."/>
            <person name="Vitulo N."/>
            <person name="Lauro F.M."/>
            <person name="Cestaro A."/>
            <person name="Malacrida G."/>
            <person name="Simionati B."/>
            <person name="Cannata N."/>
            <person name="Romualdi C."/>
            <person name="Bartlett D.H."/>
            <person name="Valle G."/>
        </authorList>
    </citation>
    <scope>NUCLEOTIDE SEQUENCE [LARGE SCALE GENOMIC DNA]</scope>
    <source>
        <strain evidence="2">ATCC BAA-1253 / SS9</strain>
    </source>
</reference>
<gene>
    <name evidence="1" type="ordered locus">PBPRB0307</name>
</gene>
<accession>Q6LKT0</accession>
<keyword evidence="2" id="KW-1185">Reference proteome</keyword>
<dbReference type="eggNOG" id="ENOG5031NDR">
    <property type="taxonomic scope" value="Bacteria"/>
</dbReference>
<proteinExistence type="predicted"/>
<sequence length="175" mass="20100">MQKLLFASVAIGITGHLTGCQMTHNQVTSHTFNDPASVHDYQLPVFPDGIKLLTNYKQTRNQQTWFWSELENHTYQQGENLIVQVVSRKPLKQPPKLFAFSLPQEQGERRYNAIGAYQRWVITAPNGESCVYAQQYTRNESSWLSIFVHYCTLATKPKHVAWLDNLKPSFSLEGL</sequence>
<dbReference type="AlphaFoldDB" id="Q6LKT0"/>
<dbReference type="Proteomes" id="UP000000593">
    <property type="component" value="Chromosome 2"/>
</dbReference>
<dbReference type="STRING" id="298386.PBPRB0307"/>
<protein>
    <submittedName>
        <fullName evidence="1">Uncharacterized protein</fullName>
    </submittedName>
</protein>
<evidence type="ECO:0000313" key="1">
    <source>
        <dbReference type="EMBL" id="CAG22180.1"/>
    </source>
</evidence>
<dbReference type="EMBL" id="CR378675">
    <property type="protein sequence ID" value="CAG22180.1"/>
    <property type="molecule type" value="Genomic_DNA"/>
</dbReference>
<dbReference type="KEGG" id="ppr:PBPRB0307"/>
<evidence type="ECO:0000313" key="2">
    <source>
        <dbReference type="Proteomes" id="UP000000593"/>
    </source>
</evidence>
<organism evidence="1 2">
    <name type="scientific">Photobacterium profundum (strain SS9)</name>
    <dbReference type="NCBI Taxonomy" id="298386"/>
    <lineage>
        <taxon>Bacteria</taxon>
        <taxon>Pseudomonadati</taxon>
        <taxon>Pseudomonadota</taxon>
        <taxon>Gammaproteobacteria</taxon>
        <taxon>Vibrionales</taxon>
        <taxon>Vibrionaceae</taxon>
        <taxon>Photobacterium</taxon>
    </lineage>
</organism>